<feature type="compositionally biased region" description="Polar residues" evidence="1">
    <location>
        <begin position="346"/>
        <end position="355"/>
    </location>
</feature>
<feature type="compositionally biased region" description="Polar residues" evidence="1">
    <location>
        <begin position="103"/>
        <end position="113"/>
    </location>
</feature>
<sequence>MATRIREGLPGKEKTLPHQGNPGLRKASPNASASPSRPIGPTTKSPSSDKNVPNYLRPTKSRPSADQPIQSAAVKKPASAAASTDKPSLAKGRSFNKGPAPASPSTRTLQSPNPKEKALRTSSSFSGSRSTGTTAQKGASNRILKTAATDVVKKHARPSSLKKSNNVTTKQSGESSRRTSMSSSIMSSPERIQEPEIVDVHHPQEDGHQSSVTDEEVSINGLSSHDNEATADVVKEEEQETETPVQAKPDAHKEEDIEITESATPVQSKPDAHKEEDIEITESATPVQTKPDAHKEQDIEITESATPVQTKPDVHKQEDVKITESATPDQTKPDVHKQEDIKVTDYTPSEVNNQVAAEGSMKTEDTPGKKTSSHSDSQQLQEQLQDNSTETTDAVNENLEVQAEDQGKEEVGDATEVTEKKEEVKQEDQVVNLRETADVENIARPEAEPEPELVPQSEAEATPATLTIAAKHSNTKKESSGVSNDTIEETASKLQEQRKNRVRALAGAFESVMQQPDK</sequence>
<accession>A0AAV3NT94</accession>
<dbReference type="Pfam" id="PF07839">
    <property type="entry name" value="CaM_binding"/>
    <property type="match status" value="1"/>
</dbReference>
<feature type="compositionally biased region" description="Basic and acidic residues" evidence="1">
    <location>
        <begin position="405"/>
        <end position="428"/>
    </location>
</feature>
<feature type="compositionally biased region" description="Basic and acidic residues" evidence="1">
    <location>
        <begin position="225"/>
        <end position="236"/>
    </location>
</feature>
<dbReference type="EMBL" id="BAABME010000356">
    <property type="protein sequence ID" value="GAA0142067.1"/>
    <property type="molecule type" value="Genomic_DNA"/>
</dbReference>
<evidence type="ECO:0000259" key="2">
    <source>
        <dbReference type="Pfam" id="PF07839"/>
    </source>
</evidence>
<dbReference type="AlphaFoldDB" id="A0AAV3NT94"/>
<feature type="compositionally biased region" description="Polar residues" evidence="1">
    <location>
        <begin position="61"/>
        <end position="70"/>
    </location>
</feature>
<evidence type="ECO:0000313" key="4">
    <source>
        <dbReference type="Proteomes" id="UP001454036"/>
    </source>
</evidence>
<gene>
    <name evidence="3" type="ORF">LIER_03051</name>
</gene>
<evidence type="ECO:0000313" key="3">
    <source>
        <dbReference type="EMBL" id="GAA0142067.1"/>
    </source>
</evidence>
<dbReference type="GO" id="GO:0005516">
    <property type="term" value="F:calmodulin binding"/>
    <property type="evidence" value="ECO:0007669"/>
    <property type="project" value="InterPro"/>
</dbReference>
<feature type="compositionally biased region" description="Polar residues" evidence="1">
    <location>
        <begin position="161"/>
        <end position="171"/>
    </location>
</feature>
<feature type="compositionally biased region" description="Low complexity" evidence="1">
    <location>
        <begin position="120"/>
        <end position="134"/>
    </location>
</feature>
<feature type="compositionally biased region" description="Basic and acidic residues" evidence="1">
    <location>
        <begin position="435"/>
        <end position="447"/>
    </location>
</feature>
<organism evidence="3 4">
    <name type="scientific">Lithospermum erythrorhizon</name>
    <name type="common">Purple gromwell</name>
    <name type="synonym">Lithospermum officinale var. erythrorhizon</name>
    <dbReference type="NCBI Taxonomy" id="34254"/>
    <lineage>
        <taxon>Eukaryota</taxon>
        <taxon>Viridiplantae</taxon>
        <taxon>Streptophyta</taxon>
        <taxon>Embryophyta</taxon>
        <taxon>Tracheophyta</taxon>
        <taxon>Spermatophyta</taxon>
        <taxon>Magnoliopsida</taxon>
        <taxon>eudicotyledons</taxon>
        <taxon>Gunneridae</taxon>
        <taxon>Pentapetalae</taxon>
        <taxon>asterids</taxon>
        <taxon>lamiids</taxon>
        <taxon>Boraginales</taxon>
        <taxon>Boraginaceae</taxon>
        <taxon>Boraginoideae</taxon>
        <taxon>Lithospermeae</taxon>
        <taxon>Lithospermum</taxon>
    </lineage>
</organism>
<feature type="compositionally biased region" description="Basic and acidic residues" evidence="1">
    <location>
        <begin position="1"/>
        <end position="16"/>
    </location>
</feature>
<dbReference type="InterPro" id="IPR012417">
    <property type="entry name" value="CaM-bd_dom_pln"/>
</dbReference>
<feature type="compositionally biased region" description="Low complexity" evidence="1">
    <location>
        <begin position="172"/>
        <end position="188"/>
    </location>
</feature>
<reference evidence="3 4" key="1">
    <citation type="submission" date="2024-01" db="EMBL/GenBank/DDBJ databases">
        <title>The complete chloroplast genome sequence of Lithospermum erythrorhizon: insights into the phylogenetic relationship among Boraginaceae species and the maternal lineages of purple gromwells.</title>
        <authorList>
            <person name="Okada T."/>
            <person name="Watanabe K."/>
        </authorList>
    </citation>
    <scope>NUCLEOTIDE SEQUENCE [LARGE SCALE GENOMIC DNA]</scope>
</reference>
<dbReference type="Proteomes" id="UP001454036">
    <property type="component" value="Unassembled WGS sequence"/>
</dbReference>
<feature type="compositionally biased region" description="Basic and acidic residues" evidence="1">
    <location>
        <begin position="331"/>
        <end position="343"/>
    </location>
</feature>
<feature type="domain" description="Calmodulin-binding" evidence="2">
    <location>
        <begin position="423"/>
        <end position="513"/>
    </location>
</feature>
<proteinExistence type="predicted"/>
<feature type="compositionally biased region" description="Basic and acidic residues" evidence="1">
    <location>
        <begin position="312"/>
        <end position="322"/>
    </location>
</feature>
<feature type="compositionally biased region" description="Low complexity" evidence="1">
    <location>
        <begin position="27"/>
        <end position="37"/>
    </location>
</feature>
<name>A0AAV3NT94_LITER</name>
<feature type="compositionally biased region" description="Basic and acidic residues" evidence="1">
    <location>
        <begin position="191"/>
        <end position="208"/>
    </location>
</feature>
<feature type="compositionally biased region" description="Polar residues" evidence="1">
    <location>
        <begin position="42"/>
        <end position="51"/>
    </location>
</feature>
<keyword evidence="4" id="KW-1185">Reference proteome</keyword>
<feature type="region of interest" description="Disordered" evidence="1">
    <location>
        <begin position="1"/>
        <end position="499"/>
    </location>
</feature>
<evidence type="ECO:0000256" key="1">
    <source>
        <dbReference type="SAM" id="MobiDB-lite"/>
    </source>
</evidence>
<dbReference type="PANTHER" id="PTHR33349:SF20">
    <property type="entry name" value="CHROMO DOMAIN CEC-LIKE PROTEIN"/>
    <property type="match status" value="1"/>
</dbReference>
<feature type="compositionally biased region" description="Low complexity" evidence="1">
    <location>
        <begin position="374"/>
        <end position="388"/>
    </location>
</feature>
<protein>
    <recommendedName>
        <fullName evidence="2">Calmodulin-binding domain-containing protein</fullName>
    </recommendedName>
</protein>
<comment type="caution">
    <text evidence="3">The sequence shown here is derived from an EMBL/GenBank/DDBJ whole genome shotgun (WGS) entry which is preliminary data.</text>
</comment>
<feature type="compositionally biased region" description="Low complexity" evidence="1">
    <location>
        <begin position="71"/>
        <end position="83"/>
    </location>
</feature>
<dbReference type="PANTHER" id="PTHR33349">
    <property type="entry name" value="EMB|CAB62594.1"/>
    <property type="match status" value="1"/>
</dbReference>